<dbReference type="InterPro" id="IPR023631">
    <property type="entry name" value="Amidase_dom"/>
</dbReference>
<accession>A0A9P7N7D0</accession>
<gene>
    <name evidence="3" type="ORF">E4U43_003435</name>
</gene>
<keyword evidence="4" id="KW-1185">Reference proteome</keyword>
<name>A0A9P7N7D0_9HYPO</name>
<protein>
    <recommendedName>
        <fullName evidence="2">Amidase domain-containing protein</fullName>
    </recommendedName>
</protein>
<dbReference type="InterPro" id="IPR036928">
    <property type="entry name" value="AS_sf"/>
</dbReference>
<organism evidence="3 4">
    <name type="scientific">Claviceps pusilla</name>
    <dbReference type="NCBI Taxonomy" id="123648"/>
    <lineage>
        <taxon>Eukaryota</taxon>
        <taxon>Fungi</taxon>
        <taxon>Dikarya</taxon>
        <taxon>Ascomycota</taxon>
        <taxon>Pezizomycotina</taxon>
        <taxon>Sordariomycetes</taxon>
        <taxon>Hypocreomycetidae</taxon>
        <taxon>Hypocreales</taxon>
        <taxon>Clavicipitaceae</taxon>
        <taxon>Claviceps</taxon>
    </lineage>
</organism>
<dbReference type="PANTHER" id="PTHR11895:SF67">
    <property type="entry name" value="AMIDASE DOMAIN-CONTAINING PROTEIN"/>
    <property type="match status" value="1"/>
</dbReference>
<sequence>MASTPAFANYPKPVEGPNTPYTPPPASNPVLRGYPLVAGSALVARLGVLQNFFWKNAGFGRIKDLAVLDGLPYTFDPCVTPLGPNGPMLDIEPALLADNHDDPKAKYYSINDYHELYKSGKVTPLDVVKALLPLTKPGQGNESTYADAWADNHDNDELVLEAAKESTARWAAKKPLSILDGVPIGVKDDVNVKGYINHNGMKYNPQSPFFKRQENSAWCVQTLQDAGAVVLGKNRMHELGSDTSGLNISQGTPTNHLNNDYYPGGSSSGPASALCAGMVPIAVATDAGGSIRIPASFNGLYGLKPSHHRTGCMDSTMCVMGPMAANVSDLTIAYRFMSQANPDDGIQAAFARSVPPQPSAPRVMGVFRDWWNAADPDVLRLCNNALDHFASQRGYQVVDIALPHLAEAQLAHGIICLTEMAEVARRRTVNPADWLSLVGPANRLLLSVGSATPAADFLKFNAMRTLMMRHFAHLFQQHPGLLIMSPTTPLTGWPKHPGDAAHGLNDANITFRNMMYIFLANMTGTPSVSVPIGYASPQQGNGEVPIGLLATAEWGREEQLLQFAAEAEDYLHTTYEEGRRRPASWLDVMALIQGEKGPENKKQDIGYKMSKHDTQKARAKI</sequence>
<feature type="region of interest" description="Disordered" evidence="1">
    <location>
        <begin position="1"/>
        <end position="24"/>
    </location>
</feature>
<comment type="caution">
    <text evidence="3">The sequence shown here is derived from an EMBL/GenBank/DDBJ whole genome shotgun (WGS) entry which is preliminary data.</text>
</comment>
<proteinExistence type="predicted"/>
<evidence type="ECO:0000259" key="2">
    <source>
        <dbReference type="Pfam" id="PF01425"/>
    </source>
</evidence>
<dbReference type="PANTHER" id="PTHR11895">
    <property type="entry name" value="TRANSAMIDASE"/>
    <property type="match status" value="1"/>
</dbReference>
<dbReference type="InterPro" id="IPR000120">
    <property type="entry name" value="Amidase"/>
</dbReference>
<dbReference type="Pfam" id="PF01425">
    <property type="entry name" value="Amidase"/>
    <property type="match status" value="1"/>
</dbReference>
<evidence type="ECO:0000256" key="1">
    <source>
        <dbReference type="SAM" id="MobiDB-lite"/>
    </source>
</evidence>
<evidence type="ECO:0000313" key="4">
    <source>
        <dbReference type="Proteomes" id="UP000748025"/>
    </source>
</evidence>
<reference evidence="3" key="1">
    <citation type="journal article" date="2020" name="bioRxiv">
        <title>Whole genome comparisons of ergot fungi reveals the divergence and evolution of species within the genus Claviceps are the result of varying mechanisms driving genome evolution and host range expansion.</title>
        <authorList>
            <person name="Wyka S.A."/>
            <person name="Mondo S.J."/>
            <person name="Liu M."/>
            <person name="Dettman J."/>
            <person name="Nalam V."/>
            <person name="Broders K.D."/>
        </authorList>
    </citation>
    <scope>NUCLEOTIDE SEQUENCE</scope>
    <source>
        <strain evidence="3">CCC 602</strain>
    </source>
</reference>
<dbReference type="SUPFAM" id="SSF75304">
    <property type="entry name" value="Amidase signature (AS) enzymes"/>
    <property type="match status" value="1"/>
</dbReference>
<feature type="domain" description="Amidase" evidence="2">
    <location>
        <begin position="159"/>
        <end position="561"/>
    </location>
</feature>
<dbReference type="AlphaFoldDB" id="A0A9P7N7D0"/>
<evidence type="ECO:0000313" key="3">
    <source>
        <dbReference type="EMBL" id="KAG5993638.1"/>
    </source>
</evidence>
<dbReference type="OrthoDB" id="421993at2759"/>
<dbReference type="Gene3D" id="3.90.1300.10">
    <property type="entry name" value="Amidase signature (AS) domain"/>
    <property type="match status" value="1"/>
</dbReference>
<dbReference type="Proteomes" id="UP000748025">
    <property type="component" value="Unassembled WGS sequence"/>
</dbReference>
<dbReference type="GO" id="GO:0003824">
    <property type="term" value="F:catalytic activity"/>
    <property type="evidence" value="ECO:0007669"/>
    <property type="project" value="InterPro"/>
</dbReference>
<dbReference type="EMBL" id="SRPW01002337">
    <property type="protein sequence ID" value="KAG5993638.1"/>
    <property type="molecule type" value="Genomic_DNA"/>
</dbReference>